<dbReference type="AlphaFoldDB" id="A0A0F9NVV5"/>
<evidence type="ECO:0008006" key="2">
    <source>
        <dbReference type="Google" id="ProtNLM"/>
    </source>
</evidence>
<name>A0A0F9NVV5_9ZZZZ</name>
<protein>
    <recommendedName>
        <fullName evidence="2">TnsA endonuclease N-terminal domain-containing protein</fullName>
    </recommendedName>
</protein>
<organism evidence="1">
    <name type="scientific">marine sediment metagenome</name>
    <dbReference type="NCBI Taxonomy" id="412755"/>
    <lineage>
        <taxon>unclassified sequences</taxon>
        <taxon>metagenomes</taxon>
        <taxon>ecological metagenomes</taxon>
    </lineage>
</organism>
<reference evidence="1" key="1">
    <citation type="journal article" date="2015" name="Nature">
        <title>Complex archaea that bridge the gap between prokaryotes and eukaryotes.</title>
        <authorList>
            <person name="Spang A."/>
            <person name="Saw J.H."/>
            <person name="Jorgensen S.L."/>
            <person name="Zaremba-Niedzwiedzka K."/>
            <person name="Martijn J."/>
            <person name="Lind A.E."/>
            <person name="van Eijk R."/>
            <person name="Schleper C."/>
            <person name="Guy L."/>
            <person name="Ettema T.J."/>
        </authorList>
    </citation>
    <scope>NUCLEOTIDE SEQUENCE</scope>
</reference>
<gene>
    <name evidence="1" type="ORF">LCGC14_0902850</name>
</gene>
<proteinExistence type="predicted"/>
<evidence type="ECO:0000313" key="1">
    <source>
        <dbReference type="EMBL" id="KKN23645.1"/>
    </source>
</evidence>
<comment type="caution">
    <text evidence="1">The sequence shown here is derived from an EMBL/GenBank/DDBJ whole genome shotgun (WGS) entry which is preliminary data.</text>
</comment>
<dbReference type="EMBL" id="LAZR01002952">
    <property type="protein sequence ID" value="KKN23645.1"/>
    <property type="molecule type" value="Genomic_DNA"/>
</dbReference>
<sequence length="227" mass="25874">MPNRPLRSGAPSAGRRVVSGRKSTFTGYIPSTKGGNDYRLIAYESLLERDYILHLEDDDDIVAYRDRDRAYPWEDASGNVHDWHPDFTLTTRADRRICVEVKPWAVIEKKDLLPSFALIAKAMKDVHGFDEFRLVTDREIRQPFRLYNLEILHSARLDREIEGSGFAVRQAFVEETPTTIGGLRRRLAASRIGFWSVCRLIADGTAALDDSHAPIEDRSILDWSDPS</sequence>
<accession>A0A0F9NVV5</accession>